<name>A0ABU7XFY0_9HYPH</name>
<reference evidence="2 3" key="1">
    <citation type="submission" date="2024-02" db="EMBL/GenBank/DDBJ databases">
        <authorList>
            <person name="Grouzdev D."/>
        </authorList>
    </citation>
    <scope>NUCLEOTIDE SEQUENCE [LARGE SCALE GENOMIC DNA]</scope>
    <source>
        <strain evidence="2 3">9N</strain>
    </source>
</reference>
<comment type="caution">
    <text evidence="2">The sequence shown here is derived from an EMBL/GenBank/DDBJ whole genome shotgun (WGS) entry which is preliminary data.</text>
</comment>
<sequence length="170" mass="19434">MEESNWISIYAAAVGTAALLLNFRSWYEARPRLHLSLMVDGMTIGGDSEFDEKDLLILTVTNRGRETTMITHMILFEMTSFYQQLRVRPKKSYIIPNPQLKGYPHNIPSDIDPAKKWVGVVRKRDDIGINLHDGHHYVGVYASHRDKPYLIKIPKKKTALPDNTEALVSN</sequence>
<feature type="transmembrane region" description="Helical" evidence="1">
    <location>
        <begin position="6"/>
        <end position="23"/>
    </location>
</feature>
<accession>A0ABU7XFY0</accession>
<keyword evidence="3" id="KW-1185">Reference proteome</keyword>
<dbReference type="Proteomes" id="UP001350748">
    <property type="component" value="Unassembled WGS sequence"/>
</dbReference>
<proteinExistence type="predicted"/>
<evidence type="ECO:0000313" key="2">
    <source>
        <dbReference type="EMBL" id="MEF3366298.1"/>
    </source>
</evidence>
<protein>
    <submittedName>
        <fullName evidence="2">Uncharacterized protein</fullName>
    </submittedName>
</protein>
<keyword evidence="1" id="KW-0472">Membrane</keyword>
<keyword evidence="1" id="KW-0812">Transmembrane</keyword>
<dbReference type="RefSeq" id="WP_332081285.1">
    <property type="nucleotide sequence ID" value="NZ_JAZHYN010000015.1"/>
</dbReference>
<organism evidence="2 3">
    <name type="scientific">Methylocystis borbori</name>
    <dbReference type="NCBI Taxonomy" id="3118750"/>
    <lineage>
        <taxon>Bacteria</taxon>
        <taxon>Pseudomonadati</taxon>
        <taxon>Pseudomonadota</taxon>
        <taxon>Alphaproteobacteria</taxon>
        <taxon>Hyphomicrobiales</taxon>
        <taxon>Methylocystaceae</taxon>
        <taxon>Methylocystis</taxon>
    </lineage>
</organism>
<evidence type="ECO:0000256" key="1">
    <source>
        <dbReference type="SAM" id="Phobius"/>
    </source>
</evidence>
<dbReference type="EMBL" id="JAZHYN010000015">
    <property type="protein sequence ID" value="MEF3366298.1"/>
    <property type="molecule type" value="Genomic_DNA"/>
</dbReference>
<evidence type="ECO:0000313" key="3">
    <source>
        <dbReference type="Proteomes" id="UP001350748"/>
    </source>
</evidence>
<keyword evidence="1" id="KW-1133">Transmembrane helix</keyword>
<gene>
    <name evidence="2" type="ORF">V3H18_07105</name>
</gene>